<dbReference type="SMART" id="SM00448">
    <property type="entry name" value="REC"/>
    <property type="match status" value="1"/>
</dbReference>
<evidence type="ECO:0000256" key="2">
    <source>
        <dbReference type="PROSITE-ProRule" id="PRU00169"/>
    </source>
</evidence>
<evidence type="ECO:0000313" key="5">
    <source>
        <dbReference type="Proteomes" id="UP000293162"/>
    </source>
</evidence>
<dbReference type="PANTHER" id="PTHR44591:SF3">
    <property type="entry name" value="RESPONSE REGULATORY DOMAIN-CONTAINING PROTEIN"/>
    <property type="match status" value="1"/>
</dbReference>
<dbReference type="InterPro" id="IPR050595">
    <property type="entry name" value="Bact_response_regulator"/>
</dbReference>
<accession>A0A4Q5M3D5</accession>
<dbReference type="AlphaFoldDB" id="A0A4Q5M3D5"/>
<dbReference type="SUPFAM" id="SSF52172">
    <property type="entry name" value="CheY-like"/>
    <property type="match status" value="1"/>
</dbReference>
<dbReference type="PROSITE" id="PS50110">
    <property type="entry name" value="RESPONSE_REGULATORY"/>
    <property type="match status" value="1"/>
</dbReference>
<feature type="domain" description="Response regulatory" evidence="3">
    <location>
        <begin position="6"/>
        <end position="122"/>
    </location>
</feature>
<dbReference type="PANTHER" id="PTHR44591">
    <property type="entry name" value="STRESS RESPONSE REGULATOR PROTEIN 1"/>
    <property type="match status" value="1"/>
</dbReference>
<feature type="modified residue" description="4-aspartylphosphate" evidence="2">
    <location>
        <position position="55"/>
    </location>
</feature>
<dbReference type="InterPro" id="IPR001789">
    <property type="entry name" value="Sig_transdc_resp-reg_receiver"/>
</dbReference>
<evidence type="ECO:0000259" key="3">
    <source>
        <dbReference type="PROSITE" id="PS50110"/>
    </source>
</evidence>
<organism evidence="4 5">
    <name type="scientific">Emticicia agri</name>
    <dbReference type="NCBI Taxonomy" id="2492393"/>
    <lineage>
        <taxon>Bacteria</taxon>
        <taxon>Pseudomonadati</taxon>
        <taxon>Bacteroidota</taxon>
        <taxon>Cytophagia</taxon>
        <taxon>Cytophagales</taxon>
        <taxon>Leadbetterellaceae</taxon>
        <taxon>Emticicia</taxon>
    </lineage>
</organism>
<evidence type="ECO:0000313" key="4">
    <source>
        <dbReference type="EMBL" id="RYU96854.1"/>
    </source>
</evidence>
<keyword evidence="1 2" id="KW-0597">Phosphoprotein</keyword>
<protein>
    <submittedName>
        <fullName evidence="4">Response regulator transcription factor</fullName>
    </submittedName>
</protein>
<dbReference type="Pfam" id="PF00072">
    <property type="entry name" value="Response_reg"/>
    <property type="match status" value="1"/>
</dbReference>
<dbReference type="EMBL" id="SEWF01000005">
    <property type="protein sequence ID" value="RYU96854.1"/>
    <property type="molecule type" value="Genomic_DNA"/>
</dbReference>
<keyword evidence="5" id="KW-1185">Reference proteome</keyword>
<reference evidence="4 5" key="1">
    <citation type="submission" date="2019-02" db="EMBL/GenBank/DDBJ databases">
        <title>Bacterial novel species Emticicia sp. 17J42-9 isolated from soil.</title>
        <authorList>
            <person name="Jung H.-Y."/>
        </authorList>
    </citation>
    <scope>NUCLEOTIDE SEQUENCE [LARGE SCALE GENOMIC DNA]</scope>
    <source>
        <strain evidence="4 5">17J42-9</strain>
    </source>
</reference>
<dbReference type="RefSeq" id="WP_130019809.1">
    <property type="nucleotide sequence ID" value="NZ_SEWF01000005.1"/>
</dbReference>
<proteinExistence type="predicted"/>
<gene>
    <name evidence="4" type="ORF">EWM59_04820</name>
</gene>
<dbReference type="OrthoDB" id="9789181at2"/>
<dbReference type="Proteomes" id="UP000293162">
    <property type="component" value="Unassembled WGS sequence"/>
</dbReference>
<dbReference type="GO" id="GO:0000160">
    <property type="term" value="P:phosphorelay signal transduction system"/>
    <property type="evidence" value="ECO:0007669"/>
    <property type="project" value="InterPro"/>
</dbReference>
<dbReference type="InterPro" id="IPR011006">
    <property type="entry name" value="CheY-like_superfamily"/>
</dbReference>
<evidence type="ECO:0000256" key="1">
    <source>
        <dbReference type="ARBA" id="ARBA00022553"/>
    </source>
</evidence>
<dbReference type="Gene3D" id="3.40.50.2300">
    <property type="match status" value="1"/>
</dbReference>
<name>A0A4Q5M3D5_9BACT</name>
<sequence>MNKKLKLLIIDDEASIRKVLEHFLNKEFEVTAKNDGMEGMSWLEAGNDTDFIIADLNMPNLNGKEFTKVIRASNLYADLPIIILSGTDESKERIECLNIGADDFMLKPFNPMEVHAKIKAILRRVKPKSIVDSY</sequence>
<comment type="caution">
    <text evidence="4">The sequence shown here is derived from an EMBL/GenBank/DDBJ whole genome shotgun (WGS) entry which is preliminary data.</text>
</comment>